<evidence type="ECO:0000256" key="1">
    <source>
        <dbReference type="SAM" id="MobiDB-lite"/>
    </source>
</evidence>
<dbReference type="EMBL" id="BRXU01000032">
    <property type="protein sequence ID" value="GLC60123.1"/>
    <property type="molecule type" value="Genomic_DNA"/>
</dbReference>
<keyword evidence="4" id="KW-1185">Reference proteome</keyword>
<organism evidence="3 4">
    <name type="scientific">Pleodorina starrii</name>
    <dbReference type="NCBI Taxonomy" id="330485"/>
    <lineage>
        <taxon>Eukaryota</taxon>
        <taxon>Viridiplantae</taxon>
        <taxon>Chlorophyta</taxon>
        <taxon>core chlorophytes</taxon>
        <taxon>Chlorophyceae</taxon>
        <taxon>CS clade</taxon>
        <taxon>Chlamydomonadales</taxon>
        <taxon>Volvocaceae</taxon>
        <taxon>Pleodorina</taxon>
    </lineage>
</organism>
<accession>A0A9W6BXX4</accession>
<dbReference type="AlphaFoldDB" id="A0A9W6BXX4"/>
<feature type="transmembrane region" description="Helical" evidence="2">
    <location>
        <begin position="833"/>
        <end position="854"/>
    </location>
</feature>
<proteinExistence type="predicted"/>
<keyword evidence="2" id="KW-0472">Membrane</keyword>
<name>A0A9W6BXX4_9CHLO</name>
<dbReference type="Proteomes" id="UP001165080">
    <property type="component" value="Unassembled WGS sequence"/>
</dbReference>
<keyword evidence="2" id="KW-1133">Transmembrane helix</keyword>
<evidence type="ECO:0000313" key="3">
    <source>
        <dbReference type="EMBL" id="GLC60123.1"/>
    </source>
</evidence>
<comment type="caution">
    <text evidence="3">The sequence shown here is derived from an EMBL/GenBank/DDBJ whole genome shotgun (WGS) entry which is preliminary data.</text>
</comment>
<keyword evidence="2" id="KW-0812">Transmembrane</keyword>
<evidence type="ECO:0000256" key="2">
    <source>
        <dbReference type="SAM" id="Phobius"/>
    </source>
</evidence>
<reference evidence="3 4" key="1">
    <citation type="journal article" date="2023" name="Commun. Biol.">
        <title>Reorganization of the ancestral sex-determining regions during the evolution of trioecy in Pleodorina starrii.</title>
        <authorList>
            <person name="Takahashi K."/>
            <person name="Suzuki S."/>
            <person name="Kawai-Toyooka H."/>
            <person name="Yamamoto K."/>
            <person name="Hamaji T."/>
            <person name="Ootsuki R."/>
            <person name="Yamaguchi H."/>
            <person name="Kawachi M."/>
            <person name="Higashiyama T."/>
            <person name="Nozaki H."/>
        </authorList>
    </citation>
    <scope>NUCLEOTIDE SEQUENCE [LARGE SCALE GENOMIC DNA]</scope>
    <source>
        <strain evidence="3 4">NIES-4479</strain>
    </source>
</reference>
<feature type="region of interest" description="Disordered" evidence="1">
    <location>
        <begin position="872"/>
        <end position="895"/>
    </location>
</feature>
<protein>
    <submittedName>
        <fullName evidence="3">Uncharacterized protein</fullName>
    </submittedName>
</protein>
<evidence type="ECO:0000313" key="4">
    <source>
        <dbReference type="Proteomes" id="UP001165080"/>
    </source>
</evidence>
<sequence length="895" mass="94217">MEVDEASSETAGHRTVSPITRERIGTQFPVGAAGSRPSNAAAQRPTNYGESVSVASATPVPASVGAQYRHDPALYLHPNDYEFARSGLAAGPNGDAKRLAAAREQSFGRGSLNSGPAGTTSVISDDGDALMSGLRAQTARCQPSPFHHNSPHLQTWSRLAPLSGDPAATLHAALDPGLAASITHPSGGGGTAAAAAQNLPYDDSGISVSCSGSGGRSPYRAGPPWALRAGAPPKKVPLTLGPDLATNNNGMYLQLMGAPWVSPVPMLLPGPYAAQTRAMVAAKCGPKYVSASTDIVISSTCVDEELDRTSLILQCFSACPEVTWIKGWPAMQPLIINASDIASRRRLRTHPRLANSSVVIEYTAPAKDGGIWVPIRYSNGTTVNFAALEDPAYGYAAYSWPAWEAITDDGEYLVRYVTYCDAGTGGGSDARFEGPAVRMLIDRKPPVPLQTSLWPDMVYVPGDAIVVQYSEVLDCREPLQVSISANVTNTNTGVVTTLAPSALVPYCEGHTLTLSWNPLNFPAAAFQSGRTVTVQVWGVRDFAGNAATNATVFRFAMGVMNPINRTIVSMNAVLGPVPIAAATRRRALPAAEGSAPQLDIAMPATEDERLLSASLADVVQANEVAQAAGGSTLSDALEAVTVEYMPLMKTMSLRLIARDEELPVLGNNSNGSAADGAASGRQPQVFAVELAAKLMDLLRDNSSALSVGLNRSLARVAGVMPALPLEVQLMRDHTVEQVEEARAYGRRLAAVHVTGLGEREFPDAAMFAAAVDVSVSVLPATTVTAGAAATWEPVLVRSAADAGQDESGGLNHRGGSFMWRALDVVERNAKGHVAAVSLAANAVVLSVLGAIWVVRRRRSRSTLSMEVATRQRAALRTRHRNHRDGNQGSDARLPK</sequence>
<gene>
    <name evidence="3" type="primary">PLEST010572</name>
    <name evidence="3" type="ORF">PLESTB_001576400</name>
</gene>
<feature type="region of interest" description="Disordered" evidence="1">
    <location>
        <begin position="1"/>
        <end position="23"/>
    </location>
</feature>
<feature type="compositionally biased region" description="Basic residues" evidence="1">
    <location>
        <begin position="873"/>
        <end position="882"/>
    </location>
</feature>